<reference evidence="2" key="1">
    <citation type="submission" date="2023-08" db="EMBL/GenBank/DDBJ databases">
        <title>Black Yeasts Isolated from many extreme environments.</title>
        <authorList>
            <person name="Coleine C."/>
            <person name="Stajich J.E."/>
            <person name="Selbmann L."/>
        </authorList>
    </citation>
    <scope>NUCLEOTIDE SEQUENCE</scope>
    <source>
        <strain evidence="2">CCFEE 5810</strain>
    </source>
</reference>
<name>A0AAN7WIQ3_9PEZI</name>
<organism evidence="2 3">
    <name type="scientific">Elasticomyces elasticus</name>
    <dbReference type="NCBI Taxonomy" id="574655"/>
    <lineage>
        <taxon>Eukaryota</taxon>
        <taxon>Fungi</taxon>
        <taxon>Dikarya</taxon>
        <taxon>Ascomycota</taxon>
        <taxon>Pezizomycotina</taxon>
        <taxon>Dothideomycetes</taxon>
        <taxon>Dothideomycetidae</taxon>
        <taxon>Mycosphaerellales</taxon>
        <taxon>Teratosphaeriaceae</taxon>
        <taxon>Elasticomyces</taxon>
    </lineage>
</organism>
<dbReference type="Proteomes" id="UP001310594">
    <property type="component" value="Unassembled WGS sequence"/>
</dbReference>
<evidence type="ECO:0000259" key="1">
    <source>
        <dbReference type="Pfam" id="PF18585"/>
    </source>
</evidence>
<comment type="caution">
    <text evidence="2">The sequence shown here is derived from an EMBL/GenBank/DDBJ whole genome shotgun (WGS) entry which is preliminary data.</text>
</comment>
<proteinExistence type="predicted"/>
<feature type="domain" description="Mit1 C-terminal Zn finger 2" evidence="1">
    <location>
        <begin position="1"/>
        <end position="46"/>
    </location>
</feature>
<evidence type="ECO:0000313" key="3">
    <source>
        <dbReference type="Proteomes" id="UP001310594"/>
    </source>
</evidence>
<protein>
    <recommendedName>
        <fullName evidence="1">Mit1 C-terminal Zn finger 2 domain-containing protein</fullName>
    </recommendedName>
</protein>
<dbReference type="Pfam" id="PF18585">
    <property type="entry name" value="zf-CCCH_6"/>
    <property type="match status" value="1"/>
</dbReference>
<dbReference type="InterPro" id="IPR040934">
    <property type="entry name" value="Znf-CCCH_6"/>
</dbReference>
<gene>
    <name evidence="2" type="ORF">LTR97_001314</name>
</gene>
<dbReference type="EMBL" id="JAVRQU010000002">
    <property type="protein sequence ID" value="KAK5706326.1"/>
    <property type="molecule type" value="Genomic_DNA"/>
</dbReference>
<dbReference type="AlphaFoldDB" id="A0AAN7WIQ3"/>
<evidence type="ECO:0000313" key="2">
    <source>
        <dbReference type="EMBL" id="KAK5706326.1"/>
    </source>
</evidence>
<accession>A0AAN7WIQ3</accession>
<sequence length="98" mass="10653">MAHFGHARVCPHIQSETQVRAMLEALRHSNEPEHLVNEAKRYLRGLKGSIVHQKKQKEAKEHAAKEAEAAAAYQAARAPVWRSGAPAVGGAGNGTSMY</sequence>